<dbReference type="EMBL" id="JAJEKE010000010">
    <property type="protein sequence ID" value="MCQ1530272.1"/>
    <property type="molecule type" value="Genomic_DNA"/>
</dbReference>
<feature type="transmembrane region" description="Helical" evidence="1">
    <location>
        <begin position="39"/>
        <end position="63"/>
    </location>
</feature>
<dbReference type="PIRSF" id="PIRSF031501">
    <property type="entry name" value="QueT"/>
    <property type="match status" value="1"/>
</dbReference>
<dbReference type="Proteomes" id="UP001651880">
    <property type="component" value="Unassembled WGS sequence"/>
</dbReference>
<keyword evidence="1" id="KW-0472">Membrane</keyword>
<reference evidence="2 3" key="1">
    <citation type="submission" date="2021-10" db="EMBL/GenBank/DDBJ databases">
        <title>Lutispora strain m25 sp. nov., a thermophilic, non-spore-forming bacterium isolated from a lab-scale methanogenic bioreactor digesting anaerobic sludge.</title>
        <authorList>
            <person name="El Houari A."/>
            <person name="Mcdonald J."/>
        </authorList>
    </citation>
    <scope>NUCLEOTIDE SEQUENCE [LARGE SCALE GENOMIC DNA]</scope>
    <source>
        <strain evidence="3">m25</strain>
    </source>
</reference>
<comment type="caution">
    <text evidence="2">The sequence shown here is derived from an EMBL/GenBank/DDBJ whole genome shotgun (WGS) entry which is preliminary data.</text>
</comment>
<feature type="transmembrane region" description="Helical" evidence="1">
    <location>
        <begin position="6"/>
        <end position="27"/>
    </location>
</feature>
<feature type="transmembrane region" description="Helical" evidence="1">
    <location>
        <begin position="94"/>
        <end position="115"/>
    </location>
</feature>
<evidence type="ECO:0000313" key="2">
    <source>
        <dbReference type="EMBL" id="MCQ1530272.1"/>
    </source>
</evidence>
<protein>
    <submittedName>
        <fullName evidence="2">QueT transporter family protein</fullName>
    </submittedName>
</protein>
<feature type="transmembrane region" description="Helical" evidence="1">
    <location>
        <begin position="121"/>
        <end position="142"/>
    </location>
</feature>
<dbReference type="PANTHER" id="PTHR40044">
    <property type="entry name" value="INTEGRAL MEMBRANE PROTEIN-RELATED"/>
    <property type="match status" value="1"/>
</dbReference>
<organism evidence="2 3">
    <name type="scientific">Lutispora saccharofermentans</name>
    <dbReference type="NCBI Taxonomy" id="3024236"/>
    <lineage>
        <taxon>Bacteria</taxon>
        <taxon>Bacillati</taxon>
        <taxon>Bacillota</taxon>
        <taxon>Clostridia</taxon>
        <taxon>Lutisporales</taxon>
        <taxon>Lutisporaceae</taxon>
        <taxon>Lutispora</taxon>
    </lineage>
</organism>
<accession>A0ABT1NGA7</accession>
<keyword evidence="3" id="KW-1185">Reference proteome</keyword>
<gene>
    <name evidence="2" type="ORF">LJD61_12025</name>
</gene>
<feature type="transmembrane region" description="Helical" evidence="1">
    <location>
        <begin position="69"/>
        <end position="87"/>
    </location>
</feature>
<sequence length="160" mass="17208">MKKTVFLMQASLIAAIYAAITIALAPISYGQIQVRVAEALTILPAFTPAAIPGLFVGCIVANLYGGGGIIDVVFGSLATLMAAYLSYKMPKKWLVPLPPVVVNGIIVGYILNYLYGLPLLITMGWVAVGQMIACYGFGYPLMKVLEKYEDRIFKSDGSHV</sequence>
<proteinExistence type="predicted"/>
<evidence type="ECO:0000313" key="3">
    <source>
        <dbReference type="Proteomes" id="UP001651880"/>
    </source>
</evidence>
<dbReference type="Pfam" id="PF06177">
    <property type="entry name" value="QueT"/>
    <property type="match status" value="1"/>
</dbReference>
<dbReference type="InterPro" id="IPR010387">
    <property type="entry name" value="QueT"/>
</dbReference>
<evidence type="ECO:0000256" key="1">
    <source>
        <dbReference type="SAM" id="Phobius"/>
    </source>
</evidence>
<keyword evidence="1" id="KW-1133">Transmembrane helix</keyword>
<dbReference type="PANTHER" id="PTHR40044:SF1">
    <property type="entry name" value="INTEGRAL MEMBRANE PROTEIN"/>
    <property type="match status" value="1"/>
</dbReference>
<name>A0ABT1NGA7_9FIRM</name>
<dbReference type="RefSeq" id="WP_255227791.1">
    <property type="nucleotide sequence ID" value="NZ_JAJEKE010000010.1"/>
</dbReference>
<keyword evidence="1" id="KW-0812">Transmembrane</keyword>